<keyword evidence="1" id="KW-1133">Transmembrane helix</keyword>
<dbReference type="EMBL" id="OZ034819">
    <property type="protein sequence ID" value="CAL1393240.1"/>
    <property type="molecule type" value="Genomic_DNA"/>
</dbReference>
<organism evidence="2 3">
    <name type="scientific">Linum trigynum</name>
    <dbReference type="NCBI Taxonomy" id="586398"/>
    <lineage>
        <taxon>Eukaryota</taxon>
        <taxon>Viridiplantae</taxon>
        <taxon>Streptophyta</taxon>
        <taxon>Embryophyta</taxon>
        <taxon>Tracheophyta</taxon>
        <taxon>Spermatophyta</taxon>
        <taxon>Magnoliopsida</taxon>
        <taxon>eudicotyledons</taxon>
        <taxon>Gunneridae</taxon>
        <taxon>Pentapetalae</taxon>
        <taxon>rosids</taxon>
        <taxon>fabids</taxon>
        <taxon>Malpighiales</taxon>
        <taxon>Linaceae</taxon>
        <taxon>Linum</taxon>
    </lineage>
</organism>
<keyword evidence="3" id="KW-1185">Reference proteome</keyword>
<evidence type="ECO:0000313" key="2">
    <source>
        <dbReference type="EMBL" id="CAL1393240.1"/>
    </source>
</evidence>
<feature type="transmembrane region" description="Helical" evidence="1">
    <location>
        <begin position="20"/>
        <end position="46"/>
    </location>
</feature>
<gene>
    <name evidence="2" type="ORF">LTRI10_LOCUS33832</name>
</gene>
<reference evidence="2 3" key="1">
    <citation type="submission" date="2024-04" db="EMBL/GenBank/DDBJ databases">
        <authorList>
            <person name="Fracassetti M."/>
        </authorList>
    </citation>
    <scope>NUCLEOTIDE SEQUENCE [LARGE SCALE GENOMIC DNA]</scope>
</reference>
<evidence type="ECO:0000256" key="1">
    <source>
        <dbReference type="SAM" id="Phobius"/>
    </source>
</evidence>
<dbReference type="InterPro" id="IPR036259">
    <property type="entry name" value="MFS_trans_sf"/>
</dbReference>
<dbReference type="AlphaFoldDB" id="A0AAV2F4U6"/>
<sequence length="106" mass="12121">MEEKPSLGVLAALDAAKTQWYHFTAVVIASMGFFTDAYDLFCISLVTKLLGRIYYCYKRAATDREIAGIDKARIRKRESKNTDDRPLIAHVFTPILEPFEMLILVF</sequence>
<keyword evidence="1" id="KW-0812">Transmembrane</keyword>
<keyword evidence="1" id="KW-0472">Membrane</keyword>
<dbReference type="Gene3D" id="1.20.1250.20">
    <property type="entry name" value="MFS general substrate transporter like domains"/>
    <property type="match status" value="1"/>
</dbReference>
<accession>A0AAV2F4U6</accession>
<name>A0AAV2F4U6_9ROSI</name>
<evidence type="ECO:0000313" key="3">
    <source>
        <dbReference type="Proteomes" id="UP001497516"/>
    </source>
</evidence>
<proteinExistence type="predicted"/>
<protein>
    <submittedName>
        <fullName evidence="2">Uncharacterized protein</fullName>
    </submittedName>
</protein>
<dbReference type="Proteomes" id="UP001497516">
    <property type="component" value="Chromosome 6"/>
</dbReference>